<dbReference type="EMBL" id="CAKMMF010000022">
    <property type="protein sequence ID" value="CAH1213878.1"/>
    <property type="molecule type" value="Genomic_DNA"/>
</dbReference>
<dbReference type="InterPro" id="IPR011199">
    <property type="entry name" value="Bacillithiol_biosynth_BshC"/>
</dbReference>
<dbReference type="InterPro" id="IPR055398">
    <property type="entry name" value="Rossmann-like_BshC"/>
</dbReference>
<dbReference type="Pfam" id="PF10079">
    <property type="entry name" value="Rossmann-like_BshC"/>
    <property type="match status" value="1"/>
</dbReference>
<dbReference type="Proteomes" id="UP000838686">
    <property type="component" value="Unassembled WGS sequence"/>
</dbReference>
<gene>
    <name evidence="2 5" type="primary">bshC</name>
    <name evidence="5" type="ORF">PAECIP111893_03727</name>
</gene>
<evidence type="ECO:0000259" key="4">
    <source>
        <dbReference type="Pfam" id="PF24850"/>
    </source>
</evidence>
<evidence type="ECO:0000313" key="6">
    <source>
        <dbReference type="Proteomes" id="UP000838686"/>
    </source>
</evidence>
<name>A0ABN8GNK2_9BACL</name>
<evidence type="ECO:0000313" key="5">
    <source>
        <dbReference type="EMBL" id="CAH1213878.1"/>
    </source>
</evidence>
<proteinExistence type="inferred from homology"/>
<reference evidence="5" key="1">
    <citation type="submission" date="2022-01" db="EMBL/GenBank/DDBJ databases">
        <authorList>
            <person name="Criscuolo A."/>
        </authorList>
    </citation>
    <scope>NUCLEOTIDE SEQUENCE</scope>
    <source>
        <strain evidence="5">CIP111893</strain>
    </source>
</reference>
<protein>
    <recommendedName>
        <fullName evidence="2">Putative cysteine ligase BshC</fullName>
        <ecNumber evidence="2">6.-.-.-</ecNumber>
    </recommendedName>
</protein>
<dbReference type="HAMAP" id="MF_01867">
    <property type="entry name" value="BshC"/>
    <property type="match status" value="1"/>
</dbReference>
<dbReference type="EC" id="6.-.-.-" evidence="2"/>
<evidence type="ECO:0000259" key="3">
    <source>
        <dbReference type="Pfam" id="PF10079"/>
    </source>
</evidence>
<dbReference type="PIRSF" id="PIRSF012535">
    <property type="entry name" value="UCP012535"/>
    <property type="match status" value="1"/>
</dbReference>
<dbReference type="NCBIfam" id="TIGR03998">
    <property type="entry name" value="thiol_BshC"/>
    <property type="match status" value="1"/>
</dbReference>
<keyword evidence="1 2" id="KW-0436">Ligase</keyword>
<evidence type="ECO:0000256" key="1">
    <source>
        <dbReference type="ARBA" id="ARBA00022598"/>
    </source>
</evidence>
<dbReference type="GO" id="GO:0016874">
    <property type="term" value="F:ligase activity"/>
    <property type="evidence" value="ECO:0007669"/>
    <property type="project" value="UniProtKB-KW"/>
</dbReference>
<comment type="caution">
    <text evidence="5">The sequence shown here is derived from an EMBL/GenBank/DDBJ whole genome shotgun (WGS) entry which is preliminary data.</text>
</comment>
<evidence type="ECO:0000256" key="2">
    <source>
        <dbReference type="HAMAP-Rule" id="MF_01867"/>
    </source>
</evidence>
<organism evidence="5 6">
    <name type="scientific">Paenibacillus plantiphilus</name>
    <dbReference type="NCBI Taxonomy" id="2905650"/>
    <lineage>
        <taxon>Bacteria</taxon>
        <taxon>Bacillati</taxon>
        <taxon>Bacillota</taxon>
        <taxon>Bacilli</taxon>
        <taxon>Bacillales</taxon>
        <taxon>Paenibacillaceae</taxon>
        <taxon>Paenibacillus</taxon>
    </lineage>
</organism>
<feature type="domain" description="Bacillithiol biosynthesis BshC C-terminal coiled-coil" evidence="4">
    <location>
        <begin position="396"/>
        <end position="554"/>
    </location>
</feature>
<sequence>METESVQLPIGQPLTEAYIKRSDVRLDSIFGSHPEAEGDWKRRLQWLREQADSRVSPDKLARTLKEYNKRFNWSPAVAQSIEALAGGAPVIVGGQQAGLWTGPLLVIHKAVSIIRAAEEASRKHGETVVPVFWIAGEDHDWDEVNHALLLARDYGMDRIAIDRPEGARRSVSQTVLTQECMAAAIAQLSAALEDTAFKPELLERLTLYAKQSQSLSDWFAHIMGWLFGAQGLVLLDADDPDLRRLEAPMFKALIQHNDKLEDAYLRGAQAVQECGYSQQAEVVPGGANLFIYRGAQDGIDRNDAEGERTLLFKRDGRFENRRGTVSWTKDELLAIAESAPERLSNNVLTRPLMQDYVLPVLATVLGPGEIAYWALTAEAFRALHMQMPIVVPRMSFTFVEGTVAKHMMKYGLTFEDVACRFSAIREAWLLKQDEFHIESRFAEAKEKFADLYEPLLEMVSSVQAGLSDLGQRNKAKILEQIAFLESHTKEAHAIRFNAGLRQLDRIALSLWPEGKPQERTVNAAVYWNRYGRAWLQRLLEAPFDIRGGHRLIYL</sequence>
<comment type="similarity">
    <text evidence="2">Belongs to the BshC family.</text>
</comment>
<dbReference type="InterPro" id="IPR055399">
    <property type="entry name" value="CC_BshC"/>
</dbReference>
<dbReference type="Pfam" id="PF24850">
    <property type="entry name" value="CC_BshC"/>
    <property type="match status" value="1"/>
</dbReference>
<comment type="function">
    <text evidence="2">Involved in bacillithiol (BSH) biosynthesis. May catalyze the last step of the pathway, the addition of cysteine to glucosamine malate (GlcN-Mal) to generate BSH.</text>
</comment>
<accession>A0ABN8GNK2</accession>
<dbReference type="RefSeq" id="WP_236344089.1">
    <property type="nucleotide sequence ID" value="NZ_CAKMMF010000022.1"/>
</dbReference>
<keyword evidence="6" id="KW-1185">Reference proteome</keyword>
<feature type="domain" description="Bacillithiol biosynthesis BshC N-terminal Rossmann-like" evidence="3">
    <location>
        <begin position="1"/>
        <end position="394"/>
    </location>
</feature>